<dbReference type="NCBIfam" id="NF008371">
    <property type="entry name" value="PRK11170.1"/>
    <property type="match status" value="1"/>
</dbReference>
<dbReference type="FunFam" id="3.20.20.140:FF:000004">
    <property type="entry name" value="N-acetylglucosamine-6-phosphate deacetylase"/>
    <property type="match status" value="1"/>
</dbReference>
<reference evidence="10" key="1">
    <citation type="submission" date="2023-04" db="EMBL/GenBank/DDBJ databases">
        <authorList>
            <person name="Li W."/>
        </authorList>
    </citation>
    <scope>NUCLEOTIDE SEQUENCE</scope>
    <source>
        <strain evidence="10">QITACRE101</strain>
    </source>
</reference>
<dbReference type="InterPro" id="IPR006680">
    <property type="entry name" value="Amidohydro-rel"/>
</dbReference>
<feature type="binding site" evidence="8">
    <location>
        <position position="131"/>
    </location>
    <ligand>
        <name>Zn(2+)</name>
        <dbReference type="ChEBI" id="CHEBI:29105"/>
    </ligand>
</feature>
<dbReference type="SUPFAM" id="SSF51338">
    <property type="entry name" value="Composite domain of metallo-dependent hydrolases"/>
    <property type="match status" value="1"/>
</dbReference>
<evidence type="ECO:0000256" key="8">
    <source>
        <dbReference type="PIRSR" id="PIRSR038994-3"/>
    </source>
</evidence>
<dbReference type="PANTHER" id="PTHR11113">
    <property type="entry name" value="N-ACETYLGLUCOSAMINE-6-PHOSPHATE DEACETYLASE"/>
    <property type="match status" value="1"/>
</dbReference>
<evidence type="ECO:0000256" key="4">
    <source>
        <dbReference type="ARBA" id="ARBA00023277"/>
    </source>
</evidence>
<dbReference type="RefSeq" id="WP_004908999.1">
    <property type="nucleotide sequence ID" value="NZ_ABEXOE020000014.1"/>
</dbReference>
<dbReference type="PIRSF" id="PIRSF038994">
    <property type="entry name" value="NagA"/>
    <property type="match status" value="1"/>
</dbReference>
<dbReference type="GO" id="GO:0006046">
    <property type="term" value="P:N-acetylglucosamine catabolic process"/>
    <property type="evidence" value="ECO:0007669"/>
    <property type="project" value="TreeGrafter"/>
</dbReference>
<dbReference type="InterPro" id="IPR011059">
    <property type="entry name" value="Metal-dep_hydrolase_composite"/>
</dbReference>
<comment type="cofactor">
    <cofactor evidence="8">
        <name>a divalent metal cation</name>
        <dbReference type="ChEBI" id="CHEBI:60240"/>
    </cofactor>
    <text evidence="8">Binds 1 divalent metal cation per subunit.</text>
</comment>
<evidence type="ECO:0000259" key="9">
    <source>
        <dbReference type="Pfam" id="PF01979"/>
    </source>
</evidence>
<evidence type="ECO:0000256" key="5">
    <source>
        <dbReference type="PIRNR" id="PIRNR038994"/>
    </source>
</evidence>
<proteinExistence type="inferred from homology"/>
<evidence type="ECO:0000313" key="10">
    <source>
        <dbReference type="EMBL" id="MDH2305240.1"/>
    </source>
</evidence>
<evidence type="ECO:0000256" key="1">
    <source>
        <dbReference type="ARBA" id="ARBA00010716"/>
    </source>
</evidence>
<evidence type="ECO:0000313" key="11">
    <source>
        <dbReference type="Proteomes" id="UP001162044"/>
    </source>
</evidence>
<feature type="binding site" evidence="7">
    <location>
        <begin position="311"/>
        <end position="313"/>
    </location>
    <ligand>
        <name>substrate</name>
    </ligand>
</feature>
<dbReference type="Gene3D" id="2.30.40.10">
    <property type="entry name" value="Urease, subunit C, domain 1"/>
    <property type="match status" value="1"/>
</dbReference>
<dbReference type="EC" id="3.5.1.25" evidence="10"/>
<dbReference type="AlphaFoldDB" id="A0AB35LAS9"/>
<comment type="caution">
    <text evidence="10">The sequence shown here is derived from an EMBL/GenBank/DDBJ whole genome shotgun (WGS) entry which is preliminary data.</text>
</comment>
<dbReference type="Pfam" id="PF01979">
    <property type="entry name" value="Amidohydro_1"/>
    <property type="match status" value="1"/>
</dbReference>
<sequence length="387" mass="42233">MYALTNCIIYTGHERLDNHAVVIDGEIIKDVCPVSELPSHIPQHDLQGATLSAGFIDLQVNGCGGVQFNDNKENVTLKNLDIMQKANERTGCTSYLPTLITCSDELMKHGIEVMTEYLKDHKNQALGLHLEGPYINVIKKGTHNPEFIRQPSAQMIDYLAAHADSITKITLAPEMVELDYIHQLKDSGIVISAGHSNATYEEAKLGFKAGIRFSTHLFNAMPYISGRGPGLVGAIYDTPEVYAGIIADGLHVQWANIRNSKHLKGDKLILVTDATAPAGIDPQTGEMDHFIFAGKTIYYRDGLCVDENGTLSGSSLTMIEAVRNSVEYVGIPLDETLRMATLYPARAIGVDETLGSIAPGKIANLTAFNHDFDVLATYVNGAEVYKK</sequence>
<gene>
    <name evidence="10" type="primary">nagA</name>
    <name evidence="10" type="ORF">QDQ51_07370</name>
</gene>
<dbReference type="Gene3D" id="3.20.20.140">
    <property type="entry name" value="Metal-dependent hydrolases"/>
    <property type="match status" value="1"/>
</dbReference>
<evidence type="ECO:0000256" key="3">
    <source>
        <dbReference type="ARBA" id="ARBA00022801"/>
    </source>
</evidence>
<evidence type="ECO:0000256" key="7">
    <source>
        <dbReference type="PIRSR" id="PIRSR038994-2"/>
    </source>
</evidence>
<comment type="similarity">
    <text evidence="1 5">Belongs to the metallo-dependent hydrolases superfamily. NagA family.</text>
</comment>
<evidence type="ECO:0000256" key="2">
    <source>
        <dbReference type="ARBA" id="ARBA00022723"/>
    </source>
</evidence>
<feature type="binding site" evidence="7">
    <location>
        <position position="142"/>
    </location>
    <ligand>
        <name>substrate</name>
    </ligand>
</feature>
<accession>A0AB35LAS9</accession>
<name>A0AB35LAS9_PRORE</name>
<feature type="binding site" evidence="8">
    <location>
        <position position="195"/>
    </location>
    <ligand>
        <name>Zn(2+)</name>
        <dbReference type="ChEBI" id="CHEBI:29105"/>
    </ligand>
</feature>
<feature type="binding site" evidence="8">
    <location>
        <position position="216"/>
    </location>
    <ligand>
        <name>Zn(2+)</name>
        <dbReference type="ChEBI" id="CHEBI:29105"/>
    </ligand>
</feature>
<dbReference type="GO" id="GO:0046872">
    <property type="term" value="F:metal ion binding"/>
    <property type="evidence" value="ECO:0007669"/>
    <property type="project" value="UniProtKB-KW"/>
</dbReference>
<feature type="domain" description="Amidohydrolase-related" evidence="9">
    <location>
        <begin position="51"/>
        <end position="383"/>
    </location>
</feature>
<keyword evidence="4 5" id="KW-0119">Carbohydrate metabolism</keyword>
<keyword evidence="2 8" id="KW-0479">Metal-binding</keyword>
<keyword evidence="3 5" id="KW-0378">Hydrolase</keyword>
<dbReference type="Proteomes" id="UP001162044">
    <property type="component" value="Unassembled WGS sequence"/>
</dbReference>
<dbReference type="EMBL" id="JARVQW010000002">
    <property type="protein sequence ID" value="MDH2305240.1"/>
    <property type="molecule type" value="Genomic_DNA"/>
</dbReference>
<evidence type="ECO:0000256" key="6">
    <source>
        <dbReference type="PIRSR" id="PIRSR038994-1"/>
    </source>
</evidence>
<feature type="binding site" evidence="7">
    <location>
        <position position="227"/>
    </location>
    <ligand>
        <name>substrate</name>
    </ligand>
</feature>
<feature type="active site" description="Proton donor/acceptor" evidence="6">
    <location>
        <position position="273"/>
    </location>
</feature>
<dbReference type="InterPro" id="IPR003764">
    <property type="entry name" value="GlcNAc_6-P_deAcase"/>
</dbReference>
<dbReference type="PANTHER" id="PTHR11113:SF14">
    <property type="entry name" value="N-ACETYLGLUCOSAMINE-6-PHOSPHATE DEACETYLASE"/>
    <property type="match status" value="1"/>
</dbReference>
<feature type="binding site" evidence="7">
    <location>
        <position position="251"/>
    </location>
    <ligand>
        <name>substrate</name>
    </ligand>
</feature>
<dbReference type="SUPFAM" id="SSF51556">
    <property type="entry name" value="Metallo-dependent hydrolases"/>
    <property type="match status" value="1"/>
</dbReference>
<reference evidence="10" key="2">
    <citation type="submission" date="2023-10" db="EMBL/GenBank/DDBJ databases">
        <title>Analysis of Resistance Genes of Carbapenem-resistant Providencia rettgeri.</title>
        <authorList>
            <person name="Liu M."/>
        </authorList>
    </citation>
    <scope>NUCLEOTIDE SEQUENCE</scope>
    <source>
        <strain evidence="10">QITACRE101</strain>
    </source>
</reference>
<feature type="binding site" evidence="7">
    <location>
        <begin position="219"/>
        <end position="220"/>
    </location>
    <ligand>
        <name>substrate</name>
    </ligand>
</feature>
<dbReference type="InterPro" id="IPR032466">
    <property type="entry name" value="Metal_Hydrolase"/>
</dbReference>
<organism evidence="10 11">
    <name type="scientific">Providencia rettgeri</name>
    <dbReference type="NCBI Taxonomy" id="587"/>
    <lineage>
        <taxon>Bacteria</taxon>
        <taxon>Pseudomonadati</taxon>
        <taxon>Pseudomonadota</taxon>
        <taxon>Gammaproteobacteria</taxon>
        <taxon>Enterobacterales</taxon>
        <taxon>Morganellaceae</taxon>
        <taxon>Providencia</taxon>
    </lineage>
</organism>
<dbReference type="NCBIfam" id="TIGR00221">
    <property type="entry name" value="nagA"/>
    <property type="match status" value="1"/>
</dbReference>
<dbReference type="CDD" id="cd00854">
    <property type="entry name" value="NagA"/>
    <property type="match status" value="1"/>
</dbReference>
<protein>
    <submittedName>
        <fullName evidence="10">N-acetylglucosamine-6-phosphate deacetylase</fullName>
        <ecNumber evidence="10">3.5.1.25</ecNumber>
    </submittedName>
</protein>
<dbReference type="GO" id="GO:0008448">
    <property type="term" value="F:N-acetylglucosamine-6-phosphate deacetylase activity"/>
    <property type="evidence" value="ECO:0007669"/>
    <property type="project" value="UniProtKB-EC"/>
</dbReference>